<dbReference type="InterPro" id="IPR005720">
    <property type="entry name" value="Dihydroorotate_DH_cat"/>
</dbReference>
<dbReference type="GO" id="GO:0016627">
    <property type="term" value="F:oxidoreductase activity, acting on the CH-CH group of donors"/>
    <property type="evidence" value="ECO:0007669"/>
    <property type="project" value="InterPro"/>
</dbReference>
<organism evidence="3 4">
    <name type="scientific">Candidatus Hakubella thermalkaliphila</name>
    <dbReference type="NCBI Taxonomy" id="2754717"/>
    <lineage>
        <taxon>Bacteria</taxon>
        <taxon>Bacillati</taxon>
        <taxon>Actinomycetota</taxon>
        <taxon>Actinomycetota incertae sedis</taxon>
        <taxon>Candidatus Hakubellales</taxon>
        <taxon>Candidatus Hakubellaceae</taxon>
        <taxon>Candidatus Hakubella</taxon>
    </lineage>
</organism>
<evidence type="ECO:0000256" key="1">
    <source>
        <dbReference type="ARBA" id="ARBA00023002"/>
    </source>
</evidence>
<reference evidence="3 4" key="1">
    <citation type="journal article" date="2020" name="Front. Microbiol.">
        <title>Single-cell genomics of novel Actinobacteria with the Wood-Ljungdahl pathway discovered in a serpentinizing system.</title>
        <authorList>
            <person name="Merino N."/>
            <person name="Kawai M."/>
            <person name="Boyd E.S."/>
            <person name="Colman D.R."/>
            <person name="McGlynn S.E."/>
            <person name="Nealson K.H."/>
            <person name="Kurokawa K."/>
            <person name="Hongoh Y."/>
        </authorList>
    </citation>
    <scope>NUCLEOTIDE SEQUENCE [LARGE SCALE GENOMIC DNA]</scope>
    <source>
        <strain evidence="3 4">S06</strain>
    </source>
</reference>
<dbReference type="InterPro" id="IPR013785">
    <property type="entry name" value="Aldolase_TIM"/>
</dbReference>
<comment type="caution">
    <text evidence="3">The sequence shown here is derived from an EMBL/GenBank/DDBJ whole genome shotgun (WGS) entry which is preliminary data.</text>
</comment>
<feature type="non-terminal residue" evidence="3">
    <location>
        <position position="121"/>
    </location>
</feature>
<protein>
    <submittedName>
        <fullName evidence="3">Dihydroorotate dehydrogenase (NAD+) catalytic subunit</fullName>
    </submittedName>
</protein>
<evidence type="ECO:0000313" key="3">
    <source>
        <dbReference type="EMBL" id="GFP22233.1"/>
    </source>
</evidence>
<dbReference type="Gene3D" id="2.30.26.10">
    <property type="entry name" value="Dihydroorotate Dehydrogenase A, chain A, domain 2"/>
    <property type="match status" value="1"/>
</dbReference>
<dbReference type="SUPFAM" id="SSF51395">
    <property type="entry name" value="FMN-linked oxidoreductases"/>
    <property type="match status" value="1"/>
</dbReference>
<name>A0A6V8NQ85_9ACTN</name>
<dbReference type="AlphaFoldDB" id="A0A6V8NQ85"/>
<dbReference type="Gene3D" id="3.20.20.70">
    <property type="entry name" value="Aldolase class I"/>
    <property type="match status" value="1"/>
</dbReference>
<dbReference type="Pfam" id="PF01180">
    <property type="entry name" value="DHO_dh"/>
    <property type="match status" value="1"/>
</dbReference>
<dbReference type="InterPro" id="IPR023359">
    <property type="entry name" value="Dihydro_DH_chainA_dom2"/>
</dbReference>
<proteinExistence type="predicted"/>
<sequence length="121" mass="13225">MDLTVNIGKLKLKNPVMTASGTFGYGEEYSEFVDLNKLGAIVVKGLSPNPMEGNPSPRIYETPCGMLTAIGLQNVGVKEFLKTKLPYIRNFDTTLQANILDTTLQEYVKLPRTLDDAGVDG</sequence>
<feature type="domain" description="Dihydroorotate dehydrogenase catalytic" evidence="2">
    <location>
        <begin position="3"/>
        <end position="115"/>
    </location>
</feature>
<dbReference type="GO" id="GO:0005737">
    <property type="term" value="C:cytoplasm"/>
    <property type="evidence" value="ECO:0007669"/>
    <property type="project" value="InterPro"/>
</dbReference>
<gene>
    <name evidence="3" type="ORF">HKBW3S06_01460</name>
</gene>
<evidence type="ECO:0000259" key="2">
    <source>
        <dbReference type="Pfam" id="PF01180"/>
    </source>
</evidence>
<evidence type="ECO:0000313" key="4">
    <source>
        <dbReference type="Proteomes" id="UP000580051"/>
    </source>
</evidence>
<keyword evidence="1" id="KW-0560">Oxidoreductase</keyword>
<dbReference type="Proteomes" id="UP000580051">
    <property type="component" value="Unassembled WGS sequence"/>
</dbReference>
<dbReference type="EMBL" id="BLRV01000278">
    <property type="protein sequence ID" value="GFP22233.1"/>
    <property type="molecule type" value="Genomic_DNA"/>
</dbReference>
<accession>A0A6V8NQ85</accession>